<protein>
    <submittedName>
        <fullName evidence="2">Uncharacterized protein</fullName>
    </submittedName>
</protein>
<gene>
    <name evidence="2" type="ORF">ALC62_01244</name>
</gene>
<name>A0A195D4B9_9HYME</name>
<reference evidence="2 3" key="1">
    <citation type="submission" date="2016-03" db="EMBL/GenBank/DDBJ databases">
        <title>Cyphomyrmex costatus WGS genome.</title>
        <authorList>
            <person name="Nygaard S."/>
            <person name="Hu H."/>
            <person name="Boomsma J."/>
            <person name="Zhang G."/>
        </authorList>
    </citation>
    <scope>NUCLEOTIDE SEQUENCE [LARGE SCALE GENOMIC DNA]</scope>
    <source>
        <strain evidence="2">MS0001</strain>
        <tissue evidence="2">Whole body</tissue>
    </source>
</reference>
<feature type="region of interest" description="Disordered" evidence="1">
    <location>
        <begin position="22"/>
        <end position="87"/>
    </location>
</feature>
<dbReference type="AlphaFoldDB" id="A0A195D4B9"/>
<evidence type="ECO:0000313" key="2">
    <source>
        <dbReference type="EMBL" id="KYN07733.1"/>
    </source>
</evidence>
<keyword evidence="3" id="KW-1185">Reference proteome</keyword>
<accession>A0A195D4B9</accession>
<feature type="region of interest" description="Disordered" evidence="1">
    <location>
        <begin position="103"/>
        <end position="131"/>
    </location>
</feature>
<proteinExistence type="predicted"/>
<sequence length="131" mass="14057">MGRNHEYTEGSEFLLLRSAPSGRRRRLLGAGRTPLDSRIPERVSMETNGRDPPPGSSRDQPPATVSVATPANAGRQAGLETRIHSDPSVTLPRAAAVRQLAGGAVDDRRCGGLNHPDRAALTDTRPRTTSR</sequence>
<dbReference type="Proteomes" id="UP000078542">
    <property type="component" value="Unassembled WGS sequence"/>
</dbReference>
<organism evidence="2 3">
    <name type="scientific">Cyphomyrmex costatus</name>
    <dbReference type="NCBI Taxonomy" id="456900"/>
    <lineage>
        <taxon>Eukaryota</taxon>
        <taxon>Metazoa</taxon>
        <taxon>Ecdysozoa</taxon>
        <taxon>Arthropoda</taxon>
        <taxon>Hexapoda</taxon>
        <taxon>Insecta</taxon>
        <taxon>Pterygota</taxon>
        <taxon>Neoptera</taxon>
        <taxon>Endopterygota</taxon>
        <taxon>Hymenoptera</taxon>
        <taxon>Apocrita</taxon>
        <taxon>Aculeata</taxon>
        <taxon>Formicoidea</taxon>
        <taxon>Formicidae</taxon>
        <taxon>Myrmicinae</taxon>
        <taxon>Cyphomyrmex</taxon>
    </lineage>
</organism>
<evidence type="ECO:0000313" key="3">
    <source>
        <dbReference type="Proteomes" id="UP000078542"/>
    </source>
</evidence>
<dbReference type="EMBL" id="KQ976870">
    <property type="protein sequence ID" value="KYN07733.1"/>
    <property type="molecule type" value="Genomic_DNA"/>
</dbReference>
<feature type="compositionally biased region" description="Basic and acidic residues" evidence="1">
    <location>
        <begin position="105"/>
        <end position="131"/>
    </location>
</feature>
<evidence type="ECO:0000256" key="1">
    <source>
        <dbReference type="SAM" id="MobiDB-lite"/>
    </source>
</evidence>